<evidence type="ECO:0000256" key="1">
    <source>
        <dbReference type="ARBA" id="ARBA00004609"/>
    </source>
</evidence>
<dbReference type="InterPro" id="IPR012946">
    <property type="entry name" value="X8"/>
</dbReference>
<feature type="chain" id="PRO_5035861368" description="X8 domain-containing protein" evidence="5">
    <location>
        <begin position="21"/>
        <end position="77"/>
    </location>
</feature>
<evidence type="ECO:0000256" key="2">
    <source>
        <dbReference type="ARBA" id="ARBA00022622"/>
    </source>
</evidence>
<feature type="signal peptide" evidence="5">
    <location>
        <begin position="1"/>
        <end position="20"/>
    </location>
</feature>
<dbReference type="GO" id="GO:0005886">
    <property type="term" value="C:plasma membrane"/>
    <property type="evidence" value="ECO:0007669"/>
    <property type="project" value="UniProtKB-SubCell"/>
</dbReference>
<keyword evidence="2" id="KW-0325">Glycoprotein</keyword>
<keyword evidence="3 5" id="KW-0732">Signal</keyword>
<comment type="subcellular location">
    <subcellularLocation>
        <location evidence="1">Cell membrane</location>
        <topology evidence="1">Lipid-anchor</topology>
        <topology evidence="1">GPI-anchor</topology>
    </subcellularLocation>
</comment>
<feature type="domain" description="X8" evidence="6">
    <location>
        <begin position="9"/>
        <end position="77"/>
    </location>
</feature>
<accession>A0A8S9IWG7</accession>
<name>A0A8S9IWG7_BRACR</name>
<dbReference type="EMBL" id="QGKY02001015">
    <property type="protein sequence ID" value="KAF2573812.1"/>
    <property type="molecule type" value="Genomic_DNA"/>
</dbReference>
<gene>
    <name evidence="7" type="ORF">F2Q70_00002083</name>
</gene>
<reference evidence="7" key="1">
    <citation type="submission" date="2019-12" db="EMBL/GenBank/DDBJ databases">
        <title>Genome sequencing and annotation of Brassica cretica.</title>
        <authorList>
            <person name="Studholme D.J."/>
            <person name="Sarris P.F."/>
        </authorList>
    </citation>
    <scope>NUCLEOTIDE SEQUENCE</scope>
    <source>
        <strain evidence="7">PFS-102/07</strain>
        <tissue evidence="7">Leaf</tissue>
    </source>
</reference>
<dbReference type="Pfam" id="PF07983">
    <property type="entry name" value="X8"/>
    <property type="match status" value="1"/>
</dbReference>
<dbReference type="GO" id="GO:0098552">
    <property type="term" value="C:side of membrane"/>
    <property type="evidence" value="ECO:0007669"/>
    <property type="project" value="UniProtKB-KW"/>
</dbReference>
<comment type="caution">
    <text evidence="7">The sequence shown here is derived from an EMBL/GenBank/DDBJ whole genome shotgun (WGS) entry which is preliminary data.</text>
</comment>
<dbReference type="GO" id="GO:0009506">
    <property type="term" value="C:plasmodesma"/>
    <property type="evidence" value="ECO:0007669"/>
    <property type="project" value="UniProtKB-ARBA"/>
</dbReference>
<sequence>MHKCKLILIGCVTIHGLTDCTPIKPHGPCFEPNNLRSHASFVLNRYYQINGRIEEVCYFRNSSITVFKDPSYGDCQY</sequence>
<evidence type="ECO:0000313" key="7">
    <source>
        <dbReference type="EMBL" id="KAF2573812.1"/>
    </source>
</evidence>
<organism evidence="7">
    <name type="scientific">Brassica cretica</name>
    <name type="common">Mustard</name>
    <dbReference type="NCBI Taxonomy" id="69181"/>
    <lineage>
        <taxon>Eukaryota</taxon>
        <taxon>Viridiplantae</taxon>
        <taxon>Streptophyta</taxon>
        <taxon>Embryophyta</taxon>
        <taxon>Tracheophyta</taxon>
        <taxon>Spermatophyta</taxon>
        <taxon>Magnoliopsida</taxon>
        <taxon>eudicotyledons</taxon>
        <taxon>Gunneridae</taxon>
        <taxon>Pentapetalae</taxon>
        <taxon>rosids</taxon>
        <taxon>malvids</taxon>
        <taxon>Brassicales</taxon>
        <taxon>Brassicaceae</taxon>
        <taxon>Brassiceae</taxon>
        <taxon>Brassica</taxon>
    </lineage>
</organism>
<dbReference type="PANTHER" id="PTHR31044:SF130">
    <property type="entry name" value="CARBOHYDRATE-BINDING X8 DOMAIN SUPERFAMILY PROTEIN"/>
    <property type="match status" value="1"/>
</dbReference>
<keyword evidence="2" id="KW-0336">GPI-anchor</keyword>
<dbReference type="PANTHER" id="PTHR31044">
    <property type="entry name" value="BETA-1,3 GLUCANASE"/>
    <property type="match status" value="1"/>
</dbReference>
<keyword evidence="4" id="KW-0449">Lipoprotein</keyword>
<evidence type="ECO:0000256" key="3">
    <source>
        <dbReference type="ARBA" id="ARBA00022729"/>
    </source>
</evidence>
<dbReference type="AlphaFoldDB" id="A0A8S9IWG7"/>
<protein>
    <recommendedName>
        <fullName evidence="6">X8 domain-containing protein</fullName>
    </recommendedName>
</protein>
<evidence type="ECO:0000256" key="5">
    <source>
        <dbReference type="SAM" id="SignalP"/>
    </source>
</evidence>
<keyword evidence="2" id="KW-0472">Membrane</keyword>
<dbReference type="SMART" id="SM00768">
    <property type="entry name" value="X8"/>
    <property type="match status" value="1"/>
</dbReference>
<dbReference type="InterPro" id="IPR044788">
    <property type="entry name" value="X8_dom_prot"/>
</dbReference>
<evidence type="ECO:0000259" key="6">
    <source>
        <dbReference type="SMART" id="SM00768"/>
    </source>
</evidence>
<evidence type="ECO:0000256" key="4">
    <source>
        <dbReference type="ARBA" id="ARBA00023288"/>
    </source>
</evidence>
<proteinExistence type="predicted"/>